<dbReference type="AlphaFoldDB" id="A0AAV2FRC0"/>
<sequence>MAWEKLAAHRHDGGLGNRNFHIWNKACVLRHVSDVLTSGGSLWVTWVQRYWLKQNSFLDLSPTSAVTCFWKKMLKCRGIAFPYISGVAHDLLWNGEAMVRYSVSKVWDTIRLKKPEVN</sequence>
<keyword evidence="2" id="KW-1185">Reference proteome</keyword>
<dbReference type="EMBL" id="OZ034820">
    <property type="protein sequence ID" value="CAL1400213.1"/>
    <property type="molecule type" value="Genomic_DNA"/>
</dbReference>
<name>A0AAV2FRC0_9ROSI</name>
<accession>A0AAV2FRC0</accession>
<evidence type="ECO:0000313" key="2">
    <source>
        <dbReference type="Proteomes" id="UP001497516"/>
    </source>
</evidence>
<proteinExistence type="predicted"/>
<dbReference type="Proteomes" id="UP001497516">
    <property type="component" value="Chromosome 7"/>
</dbReference>
<protein>
    <submittedName>
        <fullName evidence="1">Uncharacterized protein</fullName>
    </submittedName>
</protein>
<organism evidence="1 2">
    <name type="scientific">Linum trigynum</name>
    <dbReference type="NCBI Taxonomy" id="586398"/>
    <lineage>
        <taxon>Eukaryota</taxon>
        <taxon>Viridiplantae</taxon>
        <taxon>Streptophyta</taxon>
        <taxon>Embryophyta</taxon>
        <taxon>Tracheophyta</taxon>
        <taxon>Spermatophyta</taxon>
        <taxon>Magnoliopsida</taxon>
        <taxon>eudicotyledons</taxon>
        <taxon>Gunneridae</taxon>
        <taxon>Pentapetalae</taxon>
        <taxon>rosids</taxon>
        <taxon>fabids</taxon>
        <taxon>Malpighiales</taxon>
        <taxon>Linaceae</taxon>
        <taxon>Linum</taxon>
    </lineage>
</organism>
<reference evidence="1 2" key="1">
    <citation type="submission" date="2024-04" db="EMBL/GenBank/DDBJ databases">
        <authorList>
            <person name="Fracassetti M."/>
        </authorList>
    </citation>
    <scope>NUCLEOTIDE SEQUENCE [LARGE SCALE GENOMIC DNA]</scope>
</reference>
<gene>
    <name evidence="1" type="ORF">LTRI10_LOCUS40355</name>
</gene>
<evidence type="ECO:0000313" key="1">
    <source>
        <dbReference type="EMBL" id="CAL1400213.1"/>
    </source>
</evidence>